<comment type="caution">
    <text evidence="1">The sequence shown here is derived from an EMBL/GenBank/DDBJ whole genome shotgun (WGS) entry which is preliminary data.</text>
</comment>
<dbReference type="AlphaFoldDB" id="A0A414MAF9"/>
<dbReference type="RefSeq" id="WP_129614505.1">
    <property type="nucleotide sequence ID" value="NZ_JAMXVG010000004.1"/>
</dbReference>
<name>A0A414MAF9_9BACE</name>
<evidence type="ECO:0000313" key="1">
    <source>
        <dbReference type="EMBL" id="RHF08157.1"/>
    </source>
</evidence>
<dbReference type="Proteomes" id="UP000283538">
    <property type="component" value="Unassembled WGS sequence"/>
</dbReference>
<reference evidence="1 2" key="1">
    <citation type="submission" date="2018-08" db="EMBL/GenBank/DDBJ databases">
        <title>A genome reference for cultivated species of the human gut microbiota.</title>
        <authorList>
            <person name="Zou Y."/>
            <person name="Xue W."/>
            <person name="Luo G."/>
        </authorList>
    </citation>
    <scope>NUCLEOTIDE SEQUENCE [LARGE SCALE GENOMIC DNA]</scope>
    <source>
        <strain evidence="1 2">AM26-26AC</strain>
    </source>
</reference>
<sequence length="83" mass="9350">MPSLRLYALCCEINPRFISRRYSYGQSLNLLLTKLAKKKEAGNPLPANFPDAQNPEEPVLSNIHTARLVQTPRLCRSHPTSTT</sequence>
<evidence type="ECO:0000313" key="2">
    <source>
        <dbReference type="Proteomes" id="UP000283538"/>
    </source>
</evidence>
<accession>A0A414MAF9</accession>
<proteinExistence type="predicted"/>
<dbReference type="EMBL" id="QSLA01000012">
    <property type="protein sequence ID" value="RHF08157.1"/>
    <property type="molecule type" value="Genomic_DNA"/>
</dbReference>
<protein>
    <submittedName>
        <fullName evidence="1">Uncharacterized protein</fullName>
    </submittedName>
</protein>
<organism evidence="1 2">
    <name type="scientific">Bacteroides eggerthii</name>
    <dbReference type="NCBI Taxonomy" id="28111"/>
    <lineage>
        <taxon>Bacteria</taxon>
        <taxon>Pseudomonadati</taxon>
        <taxon>Bacteroidota</taxon>
        <taxon>Bacteroidia</taxon>
        <taxon>Bacteroidales</taxon>
        <taxon>Bacteroidaceae</taxon>
        <taxon>Bacteroides</taxon>
    </lineage>
</organism>
<gene>
    <name evidence="1" type="ORF">DW701_11355</name>
</gene>